<evidence type="ECO:0000313" key="1">
    <source>
        <dbReference type="EMBL" id="SDC46666.1"/>
    </source>
</evidence>
<dbReference type="STRING" id="28234.SAMN04488588_1144"/>
<proteinExistence type="predicted"/>
<protein>
    <submittedName>
        <fullName evidence="1">Uncharacterized protein</fullName>
    </submittedName>
</protein>
<accession>A0A1G6LVE1</accession>
<dbReference type="Proteomes" id="UP000199322">
    <property type="component" value="Unassembled WGS sequence"/>
</dbReference>
<dbReference type="EMBL" id="FMYV01000004">
    <property type="protein sequence ID" value="SDC46666.1"/>
    <property type="molecule type" value="Genomic_DNA"/>
</dbReference>
<dbReference type="RefSeq" id="WP_091403529.1">
    <property type="nucleotide sequence ID" value="NZ_FMYV01000004.1"/>
</dbReference>
<evidence type="ECO:0000313" key="2">
    <source>
        <dbReference type="Proteomes" id="UP000199322"/>
    </source>
</evidence>
<dbReference type="AlphaFoldDB" id="A0A1G6LVE1"/>
<name>A0A1G6LVE1_9BACT</name>
<gene>
    <name evidence="1" type="ORF">SAMN04488588_1144</name>
</gene>
<organism evidence="1 2">
    <name type="scientific">Geotoga petraea</name>
    <dbReference type="NCBI Taxonomy" id="28234"/>
    <lineage>
        <taxon>Bacteria</taxon>
        <taxon>Thermotogati</taxon>
        <taxon>Thermotogota</taxon>
        <taxon>Thermotogae</taxon>
        <taxon>Petrotogales</taxon>
        <taxon>Petrotogaceae</taxon>
        <taxon>Geotoga</taxon>
    </lineage>
</organism>
<keyword evidence="2" id="KW-1185">Reference proteome</keyword>
<sequence>MIASTEKPKQIIILNSKDDIKNGKVKVKFAFRYSIIETTTEQATFNEETGEEVTNQVLAWEYKEYISEQEFDLFLKSSIPDILKSLYTEISPRLESLGDYADVELPREFDI</sequence>
<reference evidence="1 2" key="1">
    <citation type="submission" date="2016-10" db="EMBL/GenBank/DDBJ databases">
        <authorList>
            <person name="de Groot N.N."/>
        </authorList>
    </citation>
    <scope>NUCLEOTIDE SEQUENCE [LARGE SCALE GENOMIC DNA]</scope>
    <source>
        <strain evidence="1 2">WG14</strain>
    </source>
</reference>